<evidence type="ECO:0000256" key="1">
    <source>
        <dbReference type="SAM" id="Phobius"/>
    </source>
</evidence>
<dbReference type="Proteomes" id="UP000654720">
    <property type="component" value="Chromosome"/>
</dbReference>
<proteinExistence type="predicted"/>
<protein>
    <recommendedName>
        <fullName evidence="4">ATP-binding protein</fullName>
    </recommendedName>
</protein>
<dbReference type="EMBL" id="CP069450">
    <property type="protein sequence ID" value="QRO49672.1"/>
    <property type="molecule type" value="Genomic_DNA"/>
</dbReference>
<dbReference type="Gene3D" id="3.40.50.300">
    <property type="entry name" value="P-loop containing nucleotide triphosphate hydrolases"/>
    <property type="match status" value="1"/>
</dbReference>
<organism evidence="2 3">
    <name type="scientific">Butyricimonas virosa</name>
    <dbReference type="NCBI Taxonomy" id="544645"/>
    <lineage>
        <taxon>Bacteria</taxon>
        <taxon>Pseudomonadati</taxon>
        <taxon>Bacteroidota</taxon>
        <taxon>Bacteroidia</taxon>
        <taxon>Bacteroidales</taxon>
        <taxon>Odoribacteraceae</taxon>
        <taxon>Butyricimonas</taxon>
    </lineage>
</organism>
<reference evidence="2 3" key="1">
    <citation type="submission" date="2021-02" db="EMBL/GenBank/DDBJ databases">
        <title>FDA dAtabase for Regulatory Grade micrObial Sequences (FDA-ARGOS): Supporting development and validation of Infectious Disease Dx tests.</title>
        <authorList>
            <person name="Carlson P."/>
            <person name="Fischbach M."/>
            <person name="Hastie J."/>
            <person name="Bilen M."/>
            <person name="Cheng A."/>
            <person name="Tallon L."/>
            <person name="Sadzewicz L."/>
            <person name="Zhao X."/>
            <person name="Boylan J."/>
            <person name="Ott S."/>
            <person name="Bowen H."/>
            <person name="Vavikolanu K."/>
            <person name="Mehta A."/>
            <person name="Aluvathingal J."/>
            <person name="Nadendla S."/>
            <person name="Yan Y."/>
            <person name="Sichtig H."/>
        </authorList>
    </citation>
    <scope>NUCLEOTIDE SEQUENCE [LARGE SCALE GENOMIC DNA]</scope>
    <source>
        <strain evidence="2 3">FDAARGOS_1229</strain>
    </source>
</reference>
<gene>
    <name evidence="2" type="ORF">I6J59_17575</name>
</gene>
<evidence type="ECO:0000313" key="2">
    <source>
        <dbReference type="EMBL" id="QRO49672.1"/>
    </source>
</evidence>
<dbReference type="InterPro" id="IPR027417">
    <property type="entry name" value="P-loop_NTPase"/>
</dbReference>
<keyword evidence="3" id="KW-1185">Reference proteome</keyword>
<name>A0ABX7H594_9BACT</name>
<dbReference type="SUPFAM" id="SSF52540">
    <property type="entry name" value="P-loop containing nucleoside triphosphate hydrolases"/>
    <property type="match status" value="1"/>
</dbReference>
<sequence>MITKAPNNRIVELLKKTLDLIAETKTIDDQAKQYINEYIKWTWLKKLLILFVSIKFRRKGIYSVVLKYLAYIAGAYLVSRPKLLIFLVSKFIDVSSDCGKLIIDVINIIGGAVDYVIIGIITFVVLFVVACHAYVKYKRINIQKELKELINAITFEPDENWFDKKCKLAIRTLNKRYSETNNFRNPLLENVYSALVSPDIWNYNFKLALQNFIRISHKNCYDYNNNLKGSCKDIKIIIDEIILTFNSNDYEHFADIFKKAKDVLKLYGNIRYDQTNKNDFSQYELSKMRDAFNALNDYNALLYYISTPVLYIKGDAGTGKSHLLADIVNERMKVGLKSLLILGLDFTDTTDIKQRIMSILSVKGCWDDFLSKLDKIGELENHKILFVIDGINEGLGESLWNGHIENLEADILQYKNLSLIVSARTFSTTNMLDKISDGKASITLEGYKGMEDKAIAYLSNKQITLPNISRRGNEFSNPLFLKLYCETYDEKNNYTPSSFLDVVDNYINHVNNKLSLKYNYQATLFNYPQLVCTEMANIYMMPTTVHRTKYLPFNELLNRLSSILPNNISATNLLQDMIDEGVLMHYRNHLQENIVDYNFDLVGDYLIAKALIDKGWNDYRKIRNTGVYDATAVLLPLVKGCEIFDYTLANISTGEKEKVFIRSLSQRFSLSKDALIKISSYRESDTNLFFELVPIITSHNESNELIHEVHTYLKSMSMQDRDAVWSMHYTINCADPSLTEMMQLAKWAVSISRTSADCIPENILWQMASVLCWAFSTPNRELRDISTKACINLLKDNPLILREIIDFFDDVNDPYIQQRLYAVVHGCVFTGECSRSKELAHQIYQKVFMRKVVRCDILLRDYARCSIDYIVQHTDCEGIDMNKIEPPYDNHFAFSDCPNREFVEAHYRIDITKGYTNDEVFIQNKILSSMETEYSNGTGGYGDFGRYTFESSLYNWRNIDGFSASKLRNYALFLIFDKYKFDPHIYVRHDSICRASRGNRPIIERFGKKYQWIAMYEILGLMQDNYLMESRISNTKNVQCEGTWDPFVRDIDTTNSFSNYYGEDTFSLKDKKLTWTNELFLPYNIIDTKNWLSSKELVSKKVIHNIIEVIDESGDSWIVLYGYNNLTSYNKALIVDESECSLWSFVQAYTVMRNDRARLAKAIYKQGTQGRNMPEYNNGIYELYYKDYYNSASYRAYSDKTDMDKYDEISNNVPYQLSYRPYTCEGEMSAIRLSKQLFDVLKLKDGERVGEYIDDSGKIIAMDPSVNHQNESQLLVRKQELINALSDNRMSLVWPILMEKQVGTSTVGLQIGGYAYMDDKGRIKTKIKLYIPTRNNNKKVWRMNKKTKNYIKLIGAIITHNKIEQAKIRHNLFQIKLEEMTD</sequence>
<dbReference type="GeneID" id="93097607"/>
<evidence type="ECO:0000313" key="3">
    <source>
        <dbReference type="Proteomes" id="UP000654720"/>
    </source>
</evidence>
<keyword evidence="1" id="KW-0472">Membrane</keyword>
<feature type="transmembrane region" description="Helical" evidence="1">
    <location>
        <begin position="115"/>
        <end position="135"/>
    </location>
</feature>
<keyword evidence="1" id="KW-0812">Transmembrane</keyword>
<keyword evidence="1" id="KW-1133">Transmembrane helix</keyword>
<dbReference type="RefSeq" id="WP_027202185.1">
    <property type="nucleotide sequence ID" value="NZ_CP069450.1"/>
</dbReference>
<evidence type="ECO:0008006" key="4">
    <source>
        <dbReference type="Google" id="ProtNLM"/>
    </source>
</evidence>
<accession>A0ABX7H594</accession>